<dbReference type="InterPro" id="IPR007110">
    <property type="entry name" value="Ig-like_dom"/>
</dbReference>
<accession>A0AAY4DIT1</accession>
<dbReference type="PANTHER" id="PTHR23267">
    <property type="entry name" value="IMMUNOGLOBULIN LIGHT CHAIN"/>
    <property type="match status" value="1"/>
</dbReference>
<reference evidence="3" key="2">
    <citation type="submission" date="2025-08" db="UniProtKB">
        <authorList>
            <consortium name="Ensembl"/>
        </authorList>
    </citation>
    <scope>IDENTIFICATION</scope>
</reference>
<dbReference type="Gene3D" id="2.60.40.10">
    <property type="entry name" value="Immunoglobulins"/>
    <property type="match status" value="2"/>
</dbReference>
<protein>
    <recommendedName>
        <fullName evidence="2">Ig-like domain-containing protein</fullName>
    </recommendedName>
</protein>
<sequence length="237" mass="25795">FNFNTFLKCFVTVTQTPRERTFQPQDTVILTCKTSSGIHSYGFAWYQQKPGEAPKLLIYAINSRYTGTPERFSGSGSRGGSDFTLTISSIQAEDAGDYYCQSVHYISSSYVFTHYTPSLWWTFGGGTKLELGTITRPTLTVLPPSKDEVSSKGAATLVCLANKGAPSGWSLSWKVDGSSKSGEAGRGVLQKDGLYSWSSTLTLRATDWNTVTSVTCDATYSSQPAVTGTLRRSNCSE</sequence>
<dbReference type="InterPro" id="IPR050150">
    <property type="entry name" value="IgV_Light_Chain"/>
</dbReference>
<name>A0AAY4DIT1_9TELE</name>
<dbReference type="SMART" id="SM00409">
    <property type="entry name" value="IG"/>
    <property type="match status" value="2"/>
</dbReference>
<evidence type="ECO:0000259" key="2">
    <source>
        <dbReference type="PROSITE" id="PS50835"/>
    </source>
</evidence>
<evidence type="ECO:0000313" key="4">
    <source>
        <dbReference type="Proteomes" id="UP000694580"/>
    </source>
</evidence>
<dbReference type="SUPFAM" id="SSF48726">
    <property type="entry name" value="Immunoglobulin"/>
    <property type="match status" value="2"/>
</dbReference>
<dbReference type="InterPro" id="IPR036179">
    <property type="entry name" value="Ig-like_dom_sf"/>
</dbReference>
<reference evidence="3" key="3">
    <citation type="submission" date="2025-09" db="UniProtKB">
        <authorList>
            <consortium name="Ensembl"/>
        </authorList>
    </citation>
    <scope>IDENTIFICATION</scope>
</reference>
<dbReference type="SMART" id="SM00406">
    <property type="entry name" value="IGv"/>
    <property type="match status" value="1"/>
</dbReference>
<dbReference type="InterPro" id="IPR003599">
    <property type="entry name" value="Ig_sub"/>
</dbReference>
<dbReference type="InterPro" id="IPR013106">
    <property type="entry name" value="Ig_V-set"/>
</dbReference>
<reference evidence="3 4" key="1">
    <citation type="submission" date="2020-06" db="EMBL/GenBank/DDBJ databases">
        <authorList>
            <consortium name="Wellcome Sanger Institute Data Sharing"/>
        </authorList>
    </citation>
    <scope>NUCLEOTIDE SEQUENCE [LARGE SCALE GENOMIC DNA]</scope>
</reference>
<dbReference type="SMART" id="SM00407">
    <property type="entry name" value="IGc1"/>
    <property type="match status" value="1"/>
</dbReference>
<evidence type="ECO:0000256" key="1">
    <source>
        <dbReference type="ARBA" id="ARBA00023157"/>
    </source>
</evidence>
<dbReference type="GeneTree" id="ENSGT01030000234589"/>
<dbReference type="Pfam" id="PF07686">
    <property type="entry name" value="V-set"/>
    <property type="match status" value="1"/>
</dbReference>
<dbReference type="Ensembl" id="ENSDCDT00010055613.1">
    <property type="protein sequence ID" value="ENSDCDP00010045437.1"/>
    <property type="gene ID" value="ENSDCDG00010027990.1"/>
</dbReference>
<dbReference type="PROSITE" id="PS50835">
    <property type="entry name" value="IG_LIKE"/>
    <property type="match status" value="2"/>
</dbReference>
<feature type="domain" description="Ig-like" evidence="2">
    <location>
        <begin position="137"/>
        <end position="227"/>
    </location>
</feature>
<evidence type="ECO:0000313" key="3">
    <source>
        <dbReference type="Ensembl" id="ENSDCDP00010045437.1"/>
    </source>
</evidence>
<dbReference type="FunFam" id="2.60.40.10:FF:000283">
    <property type="entry name" value="Immunoglobulin kappa constant"/>
    <property type="match status" value="1"/>
</dbReference>
<keyword evidence="1" id="KW-1015">Disulfide bond</keyword>
<dbReference type="Proteomes" id="UP000694580">
    <property type="component" value="Chromosome 15"/>
</dbReference>
<keyword evidence="4" id="KW-1185">Reference proteome</keyword>
<dbReference type="FunFam" id="2.60.40.10:FF:001230">
    <property type="entry name" value="Immunoglobulin kappa variable 8-16"/>
    <property type="match status" value="1"/>
</dbReference>
<dbReference type="Pfam" id="PF07654">
    <property type="entry name" value="C1-set"/>
    <property type="match status" value="1"/>
</dbReference>
<dbReference type="InterPro" id="IPR013783">
    <property type="entry name" value="Ig-like_fold"/>
</dbReference>
<proteinExistence type="predicted"/>
<dbReference type="AlphaFoldDB" id="A0AAY4DIT1"/>
<dbReference type="InterPro" id="IPR003597">
    <property type="entry name" value="Ig_C1-set"/>
</dbReference>
<feature type="domain" description="Ig-like" evidence="2">
    <location>
        <begin position="11"/>
        <end position="113"/>
    </location>
</feature>
<organism evidence="3 4">
    <name type="scientific">Denticeps clupeoides</name>
    <name type="common">denticle herring</name>
    <dbReference type="NCBI Taxonomy" id="299321"/>
    <lineage>
        <taxon>Eukaryota</taxon>
        <taxon>Metazoa</taxon>
        <taxon>Chordata</taxon>
        <taxon>Craniata</taxon>
        <taxon>Vertebrata</taxon>
        <taxon>Euteleostomi</taxon>
        <taxon>Actinopterygii</taxon>
        <taxon>Neopterygii</taxon>
        <taxon>Teleostei</taxon>
        <taxon>Clupei</taxon>
        <taxon>Clupeiformes</taxon>
        <taxon>Denticipitoidei</taxon>
        <taxon>Denticipitidae</taxon>
        <taxon>Denticeps</taxon>
    </lineage>
</organism>